<keyword evidence="4" id="KW-1185">Reference proteome</keyword>
<feature type="compositionally biased region" description="Gly residues" evidence="1">
    <location>
        <begin position="46"/>
        <end position="67"/>
    </location>
</feature>
<evidence type="ECO:0000313" key="4">
    <source>
        <dbReference type="Proteomes" id="UP001164459"/>
    </source>
</evidence>
<evidence type="ECO:0000256" key="1">
    <source>
        <dbReference type="SAM" id="MobiDB-lite"/>
    </source>
</evidence>
<evidence type="ECO:0000256" key="2">
    <source>
        <dbReference type="SAM" id="SignalP"/>
    </source>
</evidence>
<dbReference type="EMBL" id="CP114040">
    <property type="protein sequence ID" value="WAS90971.1"/>
    <property type="molecule type" value="Genomic_DNA"/>
</dbReference>
<dbReference type="Proteomes" id="UP001164459">
    <property type="component" value="Chromosome"/>
</dbReference>
<organism evidence="3 4">
    <name type="scientific">Nannocystis punicea</name>
    <dbReference type="NCBI Taxonomy" id="2995304"/>
    <lineage>
        <taxon>Bacteria</taxon>
        <taxon>Pseudomonadati</taxon>
        <taxon>Myxococcota</taxon>
        <taxon>Polyangia</taxon>
        <taxon>Nannocystales</taxon>
        <taxon>Nannocystaceae</taxon>
        <taxon>Nannocystis</taxon>
    </lineage>
</organism>
<accession>A0ABY7GVH4</accession>
<dbReference type="PROSITE" id="PS51257">
    <property type="entry name" value="PROKAR_LIPOPROTEIN"/>
    <property type="match status" value="1"/>
</dbReference>
<keyword evidence="2" id="KW-0732">Signal</keyword>
<proteinExistence type="predicted"/>
<name>A0ABY7GVH4_9BACT</name>
<sequence length="302" mass="31136">MRVRFMLSPLVPCLSLVASGCPDGSSNTETTQATTSSGVSGADPSGTGGQQSTGTGSESGTGSDTGGAGPHAICERYLQCVAVVAPGDLPTVQMGYGDNGMCWQGSEADAQLCLDACQAGLEMFNDLFPEEPKCGLCQDHSECDMAAGELCHLGKCEVTTCGDGIVDDQDICDGQPQCDLNCQGPQDCNPISNFGCMQDEVCTVDNDGHEFVYANCRDLGDPGAQVGAPCIWNNDCHVGLVCACQQNYPACESPGVEGICASYCDLGAPNPCPDPLTCVPYEDETGGLLPPELGFLGVCVPA</sequence>
<protein>
    <submittedName>
        <fullName evidence="3">Uncharacterized protein</fullName>
    </submittedName>
</protein>
<reference evidence="3" key="1">
    <citation type="submission" date="2022-11" db="EMBL/GenBank/DDBJ databases">
        <title>Minimal conservation of predation-associated metabolite biosynthetic gene clusters underscores biosynthetic potential of Myxococcota including descriptions for ten novel species: Archangium lansinium sp. nov., Myxococcus landrumus sp. nov., Nannocystis bai.</title>
        <authorList>
            <person name="Ahearne A."/>
            <person name="Stevens C."/>
            <person name="Dowd S."/>
        </authorList>
    </citation>
    <scope>NUCLEOTIDE SEQUENCE</scope>
    <source>
        <strain evidence="3">Fl3</strain>
    </source>
</reference>
<feature type="region of interest" description="Disordered" evidence="1">
    <location>
        <begin position="24"/>
        <end position="67"/>
    </location>
</feature>
<feature type="chain" id="PRO_5045740444" evidence="2">
    <location>
        <begin position="21"/>
        <end position="302"/>
    </location>
</feature>
<feature type="compositionally biased region" description="Polar residues" evidence="1">
    <location>
        <begin position="24"/>
        <end position="39"/>
    </location>
</feature>
<gene>
    <name evidence="3" type="ORF">O0S08_32685</name>
</gene>
<evidence type="ECO:0000313" key="3">
    <source>
        <dbReference type="EMBL" id="WAS90971.1"/>
    </source>
</evidence>
<dbReference type="RefSeq" id="WP_269033305.1">
    <property type="nucleotide sequence ID" value="NZ_CP114040.1"/>
</dbReference>
<feature type="signal peptide" evidence="2">
    <location>
        <begin position="1"/>
        <end position="20"/>
    </location>
</feature>